<evidence type="ECO:0000256" key="1">
    <source>
        <dbReference type="SAM" id="MobiDB-lite"/>
    </source>
</evidence>
<dbReference type="Proteomes" id="UP000499080">
    <property type="component" value="Unassembled WGS sequence"/>
</dbReference>
<proteinExistence type="predicted"/>
<evidence type="ECO:0000313" key="3">
    <source>
        <dbReference type="Proteomes" id="UP000499080"/>
    </source>
</evidence>
<organism evidence="2 3">
    <name type="scientific">Araneus ventricosus</name>
    <name type="common">Orbweaver spider</name>
    <name type="synonym">Epeira ventricosa</name>
    <dbReference type="NCBI Taxonomy" id="182803"/>
    <lineage>
        <taxon>Eukaryota</taxon>
        <taxon>Metazoa</taxon>
        <taxon>Ecdysozoa</taxon>
        <taxon>Arthropoda</taxon>
        <taxon>Chelicerata</taxon>
        <taxon>Arachnida</taxon>
        <taxon>Araneae</taxon>
        <taxon>Araneomorphae</taxon>
        <taxon>Entelegynae</taxon>
        <taxon>Araneoidea</taxon>
        <taxon>Araneidae</taxon>
        <taxon>Araneus</taxon>
    </lineage>
</organism>
<dbReference type="AlphaFoldDB" id="A0A4Y2LZP7"/>
<sequence length="114" mass="12715">MSPIPVRNPAVEMRPSPPPSSNFVATVVRQTYKSQSYPASPGRPKDFTSRTVTEEKMKFDIPLIPVRNLAVHVKPPASTPHIGNVVRQTYKTQVIYHSGSDGRPQSDEDDDEEE</sequence>
<feature type="region of interest" description="Disordered" evidence="1">
    <location>
        <begin position="95"/>
        <end position="114"/>
    </location>
</feature>
<comment type="caution">
    <text evidence="2">The sequence shown here is derived from an EMBL/GenBank/DDBJ whole genome shotgun (WGS) entry which is preliminary data.</text>
</comment>
<keyword evidence="3" id="KW-1185">Reference proteome</keyword>
<reference evidence="2 3" key="1">
    <citation type="journal article" date="2019" name="Sci. Rep.">
        <title>Orb-weaving spider Araneus ventricosus genome elucidates the spidroin gene catalogue.</title>
        <authorList>
            <person name="Kono N."/>
            <person name="Nakamura H."/>
            <person name="Ohtoshi R."/>
            <person name="Moran D.A.P."/>
            <person name="Shinohara A."/>
            <person name="Yoshida Y."/>
            <person name="Fujiwara M."/>
            <person name="Mori M."/>
            <person name="Tomita M."/>
            <person name="Arakawa K."/>
        </authorList>
    </citation>
    <scope>NUCLEOTIDE SEQUENCE [LARGE SCALE GENOMIC DNA]</scope>
</reference>
<accession>A0A4Y2LZP7</accession>
<gene>
    <name evidence="2" type="ORF">AVEN_5084_1</name>
</gene>
<name>A0A4Y2LZP7_ARAVE</name>
<protein>
    <submittedName>
        <fullName evidence="2">Uncharacterized protein</fullName>
    </submittedName>
</protein>
<evidence type="ECO:0000313" key="2">
    <source>
        <dbReference type="EMBL" id="GBN20251.1"/>
    </source>
</evidence>
<feature type="region of interest" description="Disordered" evidence="1">
    <location>
        <begin position="1"/>
        <end position="23"/>
    </location>
</feature>
<dbReference type="EMBL" id="BGPR01006587">
    <property type="protein sequence ID" value="GBN20251.1"/>
    <property type="molecule type" value="Genomic_DNA"/>
</dbReference>